<evidence type="ECO:0000313" key="2">
    <source>
        <dbReference type="EMBL" id="CAH3030104.1"/>
    </source>
</evidence>
<proteinExistence type="predicted"/>
<keyword evidence="3" id="KW-1185">Reference proteome</keyword>
<protein>
    <submittedName>
        <fullName evidence="2">Uncharacterized protein</fullName>
    </submittedName>
</protein>
<organism evidence="2 3">
    <name type="scientific">Porites evermanni</name>
    <dbReference type="NCBI Taxonomy" id="104178"/>
    <lineage>
        <taxon>Eukaryota</taxon>
        <taxon>Metazoa</taxon>
        <taxon>Cnidaria</taxon>
        <taxon>Anthozoa</taxon>
        <taxon>Hexacorallia</taxon>
        <taxon>Scleractinia</taxon>
        <taxon>Fungiina</taxon>
        <taxon>Poritidae</taxon>
        <taxon>Porites</taxon>
    </lineage>
</organism>
<dbReference type="PANTHER" id="PTHR11686:SF54">
    <property type="entry name" value="GLUTATHIONE HYDROLASE 7"/>
    <property type="match status" value="1"/>
</dbReference>
<name>A0ABN8MK43_9CNID</name>
<dbReference type="SUPFAM" id="SSF56235">
    <property type="entry name" value="N-terminal nucleophile aminohydrolases (Ntn hydrolases)"/>
    <property type="match status" value="1"/>
</dbReference>
<evidence type="ECO:0000313" key="3">
    <source>
        <dbReference type="Proteomes" id="UP001159427"/>
    </source>
</evidence>
<dbReference type="Pfam" id="PF01019">
    <property type="entry name" value="G_glu_transpept"/>
    <property type="match status" value="1"/>
</dbReference>
<keyword evidence="1" id="KW-1133">Transmembrane helix</keyword>
<sequence length="614" mass="66116">MAGEAEMTNFANDTDRLIQHNEEHSWEQQIPPISSGHHVTRKRNRAREVRMIILACMIFATAITAALIIDIYTGSHHTGHAAVVSDVKECADVGLDLIKKGGSAVDAAIGSMLCVGVMNPESSGLGGGGFMLIVVPEQNREVATVVDFREVAPMAASKNMFHGNKSLASWGGLAVAVPGEIRGYEAAHKKYGKLKWSDVIKPAIKIAKEGFRVTEHTERSLTTLKIEDVASTQLGKLVAPQGVFLKQGDKMSNPALAKTLQQIADKGADALYSGRIADSIEAAVKSANGILTKEDLKEYKPILKDAINASFLGYQVITTPLPSGGPVLVSMLNILEGFNFTRGDQDKNLTYHYIVEAIKFAFAERSLLEDSKNATNITKRILSKEYAKLLRSKISANRTYGESHYGLDVDQSLPHGTAHVSVIGPDGDIVSLTSTINGYFGSGIMTDSGIILNNQMADFSIPGVQNVQGAGPPTANFVVPGRRPLSSVVPTAVLHEEKRCWHRMSVGCSGGLQIPSAVAQVLINKLAFEDSLSQSIERARVYYGVDTGLTEIEGNRFKDSKLKASIVQSLREKGHNVTDNKASVTDVNGVSYFQEKISAHADSRRGGAQGSAQF</sequence>
<evidence type="ECO:0000256" key="1">
    <source>
        <dbReference type="SAM" id="Phobius"/>
    </source>
</evidence>
<dbReference type="PANTHER" id="PTHR11686">
    <property type="entry name" value="GAMMA GLUTAMYL TRANSPEPTIDASE"/>
    <property type="match status" value="1"/>
</dbReference>
<reference evidence="2 3" key="1">
    <citation type="submission" date="2022-05" db="EMBL/GenBank/DDBJ databases">
        <authorList>
            <consortium name="Genoscope - CEA"/>
            <person name="William W."/>
        </authorList>
    </citation>
    <scope>NUCLEOTIDE SEQUENCE [LARGE SCALE GENOMIC DNA]</scope>
</reference>
<dbReference type="Proteomes" id="UP001159427">
    <property type="component" value="Unassembled WGS sequence"/>
</dbReference>
<dbReference type="NCBIfam" id="TIGR00066">
    <property type="entry name" value="g_glut_trans"/>
    <property type="match status" value="1"/>
</dbReference>
<accession>A0ABN8MK43</accession>
<keyword evidence="1" id="KW-0812">Transmembrane</keyword>
<feature type="transmembrane region" description="Helical" evidence="1">
    <location>
        <begin position="51"/>
        <end position="72"/>
    </location>
</feature>
<keyword evidence="1" id="KW-0472">Membrane</keyword>
<dbReference type="InterPro" id="IPR043137">
    <property type="entry name" value="GGT_ssub_C"/>
</dbReference>
<dbReference type="PRINTS" id="PR01210">
    <property type="entry name" value="GGTRANSPTASE"/>
</dbReference>
<comment type="caution">
    <text evidence="2">The sequence shown here is derived from an EMBL/GenBank/DDBJ whole genome shotgun (WGS) entry which is preliminary data.</text>
</comment>
<dbReference type="InterPro" id="IPR000101">
    <property type="entry name" value="GGT_peptidase"/>
</dbReference>
<dbReference type="EMBL" id="CALNXI010000612">
    <property type="protein sequence ID" value="CAH3030104.1"/>
    <property type="molecule type" value="Genomic_DNA"/>
</dbReference>
<dbReference type="InterPro" id="IPR029055">
    <property type="entry name" value="Ntn_hydrolases_N"/>
</dbReference>
<gene>
    <name evidence="2" type="ORF">PEVE_00037394</name>
</gene>
<dbReference type="InterPro" id="IPR043138">
    <property type="entry name" value="GGT_lsub"/>
</dbReference>
<dbReference type="Gene3D" id="1.10.246.130">
    <property type="match status" value="1"/>
</dbReference>
<dbReference type="Gene3D" id="3.60.20.40">
    <property type="match status" value="1"/>
</dbReference>